<reference evidence="1 2" key="1">
    <citation type="submission" date="2017-04" db="EMBL/GenBank/DDBJ databases">
        <authorList>
            <person name="Afonso C.L."/>
            <person name="Miller P.J."/>
            <person name="Scott M.A."/>
            <person name="Spackman E."/>
            <person name="Goraichik I."/>
            <person name="Dimitrov K.M."/>
            <person name="Suarez D.L."/>
            <person name="Swayne D.E."/>
        </authorList>
    </citation>
    <scope>NUCLEOTIDE SEQUENCE [LARGE SCALE GENOMIC DNA]</scope>
    <source>
        <strain evidence="2">XA(T)</strain>
    </source>
</reference>
<dbReference type="RefSeq" id="WP_085018188.1">
    <property type="nucleotide sequence ID" value="NZ_BMHD01000001.1"/>
</dbReference>
<gene>
    <name evidence="1" type="ORF">B5808_02680</name>
</gene>
<dbReference type="Proteomes" id="UP000192775">
    <property type="component" value="Chromosome"/>
</dbReference>
<dbReference type="KEGG" id="cphy:B5808_02680"/>
<accession>A0A1X9LIA8</accession>
<name>A0A1X9LIA8_9MICO</name>
<keyword evidence="2" id="KW-1185">Reference proteome</keyword>
<dbReference type="STRING" id="1619308.B5808_02680"/>
<protein>
    <submittedName>
        <fullName evidence="1">Uncharacterized protein</fullName>
    </submittedName>
</protein>
<evidence type="ECO:0000313" key="1">
    <source>
        <dbReference type="EMBL" id="ARJ04252.1"/>
    </source>
</evidence>
<evidence type="ECO:0000313" key="2">
    <source>
        <dbReference type="Proteomes" id="UP000192775"/>
    </source>
</evidence>
<proteinExistence type="predicted"/>
<dbReference type="AlphaFoldDB" id="A0A1X9LIA8"/>
<dbReference type="EMBL" id="CP020715">
    <property type="protein sequence ID" value="ARJ04252.1"/>
    <property type="molecule type" value="Genomic_DNA"/>
</dbReference>
<organism evidence="1 2">
    <name type="scientific">Cnuibacter physcomitrellae</name>
    <dbReference type="NCBI Taxonomy" id="1619308"/>
    <lineage>
        <taxon>Bacteria</taxon>
        <taxon>Bacillati</taxon>
        <taxon>Actinomycetota</taxon>
        <taxon>Actinomycetes</taxon>
        <taxon>Micrococcales</taxon>
        <taxon>Microbacteriaceae</taxon>
        <taxon>Cnuibacter</taxon>
    </lineage>
</organism>
<sequence>MTLTALLPTLRHSIPDPLAFDLWPESTTATTTDVVVAGVSLCRLAEVCDTPCVHSAAAALPGTHGRPSPTGEATVVVATVLQAEGGRIRLDAELSRVSPQLAEARLLGRVSTARITRFAIGSLQDAVVSLPADVLPGDLVAVPCAGTVCLRDLRGGR</sequence>